<feature type="domain" description="DUF4057" evidence="2">
    <location>
        <begin position="147"/>
        <end position="384"/>
    </location>
</feature>
<feature type="region of interest" description="Disordered" evidence="1">
    <location>
        <begin position="333"/>
        <end position="386"/>
    </location>
</feature>
<feature type="region of interest" description="Disordered" evidence="1">
    <location>
        <begin position="291"/>
        <end position="315"/>
    </location>
</feature>
<dbReference type="EMBL" id="JACMSC010000015">
    <property type="protein sequence ID" value="KAG6485200.1"/>
    <property type="molecule type" value="Genomic_DNA"/>
</dbReference>
<gene>
    <name evidence="3" type="ORF">ZIOFF_053732</name>
</gene>
<name>A0A8J5FEX8_ZINOF</name>
<evidence type="ECO:0000313" key="3">
    <source>
        <dbReference type="EMBL" id="KAG6485200.1"/>
    </source>
</evidence>
<evidence type="ECO:0000259" key="2">
    <source>
        <dbReference type="Pfam" id="PF13266"/>
    </source>
</evidence>
<dbReference type="Pfam" id="PF13266">
    <property type="entry name" value="DUF4057"/>
    <property type="match status" value="1"/>
</dbReference>
<sequence>MSIKQKKRRRRNRNGKEYAGEEVAHFNFRPSYVVGDACAGGRSIGVGYAPYLEAGGRDQPGDVRGAVVLRGGGEREHEVKHMSWISGGAMEINSVKKHMKVLTAQIPHCKNNSNGRVYLPDREREREREREVSELVEADLPFCEHIQRPCSSSKMREMTGSGIFAADNENEVIESSNAVPNPNNKTSVRICQQAVNAISQISFNTEEKVSPKKPTSISEVAKQRELSGTVESELDAKVKKQLSEAKSKELSGNDIFGPPPEVPARPLAARNLELRGNLDFTLPQPRNIHTSVKVSNPAGGPSHITFSEESDTKTTKKIHTQKFQELTGNDIFKEDAAPGSTEKTLSEAKLKEMSGSDIFADGKTASRDYFGGVRKPPGGESSIALV</sequence>
<keyword evidence="4" id="KW-1185">Reference proteome</keyword>
<dbReference type="PANTHER" id="PTHR31132">
    <property type="entry name" value="N-LYSINE METHYLTRANSFERASE"/>
    <property type="match status" value="1"/>
</dbReference>
<feature type="compositionally biased region" description="Basic and acidic residues" evidence="1">
    <location>
        <begin position="344"/>
        <end position="354"/>
    </location>
</feature>
<dbReference type="Proteomes" id="UP000734854">
    <property type="component" value="Unassembled WGS sequence"/>
</dbReference>
<accession>A0A8J5FEX8</accession>
<evidence type="ECO:0000256" key="1">
    <source>
        <dbReference type="SAM" id="MobiDB-lite"/>
    </source>
</evidence>
<dbReference type="AlphaFoldDB" id="A0A8J5FEX8"/>
<dbReference type="InterPro" id="IPR025131">
    <property type="entry name" value="DUF4057"/>
</dbReference>
<reference evidence="3 4" key="1">
    <citation type="submission" date="2020-08" db="EMBL/GenBank/DDBJ databases">
        <title>Plant Genome Project.</title>
        <authorList>
            <person name="Zhang R.-G."/>
        </authorList>
    </citation>
    <scope>NUCLEOTIDE SEQUENCE [LARGE SCALE GENOMIC DNA]</scope>
    <source>
        <tissue evidence="3">Rhizome</tissue>
    </source>
</reference>
<evidence type="ECO:0000313" key="4">
    <source>
        <dbReference type="Proteomes" id="UP000734854"/>
    </source>
</evidence>
<comment type="caution">
    <text evidence="3">The sequence shown here is derived from an EMBL/GenBank/DDBJ whole genome shotgun (WGS) entry which is preliminary data.</text>
</comment>
<proteinExistence type="predicted"/>
<protein>
    <recommendedName>
        <fullName evidence="2">DUF4057 domain-containing protein</fullName>
    </recommendedName>
</protein>
<organism evidence="3 4">
    <name type="scientific">Zingiber officinale</name>
    <name type="common">Ginger</name>
    <name type="synonym">Amomum zingiber</name>
    <dbReference type="NCBI Taxonomy" id="94328"/>
    <lineage>
        <taxon>Eukaryota</taxon>
        <taxon>Viridiplantae</taxon>
        <taxon>Streptophyta</taxon>
        <taxon>Embryophyta</taxon>
        <taxon>Tracheophyta</taxon>
        <taxon>Spermatophyta</taxon>
        <taxon>Magnoliopsida</taxon>
        <taxon>Liliopsida</taxon>
        <taxon>Zingiberales</taxon>
        <taxon>Zingiberaceae</taxon>
        <taxon>Zingiber</taxon>
    </lineage>
</organism>
<dbReference type="PANTHER" id="PTHR31132:SF13">
    <property type="entry name" value="N-LYSINE METHYLTRANSFERASE"/>
    <property type="match status" value="1"/>
</dbReference>